<comment type="subunit">
    <text evidence="4">Homodimer; the beta-strands of each monomer intercalate to form a hydrophobic core, while the alpha-helices form wings that extend away from the core.</text>
</comment>
<accession>A0ABY1PTV2</accession>
<dbReference type="Pfam" id="PF02599">
    <property type="entry name" value="CsrA"/>
    <property type="match status" value="1"/>
</dbReference>
<sequence length="173" mass="18585">MLVLTRKINEQIKIGNDITITIIKLRNNQVRIGIDAPREVRVIRGELETGAVESATAKGDTKPAAKSPKSTQPVASASSAPTNRMTAYIDVDMTPEEAAQTFSQAASQIRNPIVDGMMSADEVIAQAEAEKADTTVVEEVSPSLKIISGKVRTTSRQSKTNLRAPLSDFFSAT</sequence>
<evidence type="ECO:0000313" key="6">
    <source>
        <dbReference type="EMBL" id="SMP44278.1"/>
    </source>
</evidence>
<reference evidence="6 7" key="1">
    <citation type="submission" date="2017-05" db="EMBL/GenBank/DDBJ databases">
        <authorList>
            <person name="Varghese N."/>
            <person name="Submissions S."/>
        </authorList>
    </citation>
    <scope>NUCLEOTIDE SEQUENCE [LARGE SCALE GENOMIC DNA]</scope>
    <source>
        <strain evidence="6 7">DSM 25457</strain>
    </source>
</reference>
<keyword evidence="2 4" id="KW-0810">Translation regulation</keyword>
<dbReference type="Proteomes" id="UP001158067">
    <property type="component" value="Unassembled WGS sequence"/>
</dbReference>
<dbReference type="EMBL" id="FXUG01000001">
    <property type="protein sequence ID" value="SMP44278.1"/>
    <property type="molecule type" value="Genomic_DNA"/>
</dbReference>
<evidence type="ECO:0000256" key="1">
    <source>
        <dbReference type="ARBA" id="ARBA00022490"/>
    </source>
</evidence>
<keyword evidence="4" id="KW-1005">Bacterial flagellum biogenesis</keyword>
<dbReference type="InterPro" id="IPR003751">
    <property type="entry name" value="CsrA"/>
</dbReference>
<proteinExistence type="inferred from homology"/>
<dbReference type="HAMAP" id="MF_00167">
    <property type="entry name" value="CsrA"/>
    <property type="match status" value="1"/>
</dbReference>
<dbReference type="RefSeq" id="WP_283431250.1">
    <property type="nucleotide sequence ID" value="NZ_FXUG01000001.1"/>
</dbReference>
<evidence type="ECO:0000313" key="7">
    <source>
        <dbReference type="Proteomes" id="UP001158067"/>
    </source>
</evidence>
<feature type="compositionally biased region" description="Polar residues" evidence="5">
    <location>
        <begin position="68"/>
        <end position="84"/>
    </location>
</feature>
<protein>
    <recommendedName>
        <fullName evidence="4">Translational regulator CsrA</fullName>
    </recommendedName>
</protein>
<evidence type="ECO:0000256" key="3">
    <source>
        <dbReference type="ARBA" id="ARBA00022884"/>
    </source>
</evidence>
<keyword evidence="1 4" id="KW-0963">Cytoplasm</keyword>
<dbReference type="Gene3D" id="2.60.40.4380">
    <property type="entry name" value="Translational regulator CsrA"/>
    <property type="match status" value="1"/>
</dbReference>
<dbReference type="PANTHER" id="PTHR34984">
    <property type="entry name" value="CARBON STORAGE REGULATOR"/>
    <property type="match status" value="1"/>
</dbReference>
<evidence type="ECO:0000256" key="4">
    <source>
        <dbReference type="HAMAP-Rule" id="MF_00167"/>
    </source>
</evidence>
<evidence type="ECO:0000256" key="2">
    <source>
        <dbReference type="ARBA" id="ARBA00022845"/>
    </source>
</evidence>
<dbReference type="SUPFAM" id="SSF117130">
    <property type="entry name" value="CsrA-like"/>
    <property type="match status" value="1"/>
</dbReference>
<gene>
    <name evidence="4" type="primary">csrA</name>
    <name evidence="6" type="ORF">SAMN06265222_1011111</name>
</gene>
<feature type="region of interest" description="Disordered" evidence="5">
    <location>
        <begin position="53"/>
        <end position="84"/>
    </location>
</feature>
<keyword evidence="3 4" id="KW-0694">RNA-binding</keyword>
<dbReference type="NCBIfam" id="TIGR00202">
    <property type="entry name" value="csrA"/>
    <property type="match status" value="1"/>
</dbReference>
<organism evidence="6 7">
    <name type="scientific">Neorhodopirellula lusitana</name>
    <dbReference type="NCBI Taxonomy" id="445327"/>
    <lineage>
        <taxon>Bacteria</taxon>
        <taxon>Pseudomonadati</taxon>
        <taxon>Planctomycetota</taxon>
        <taxon>Planctomycetia</taxon>
        <taxon>Pirellulales</taxon>
        <taxon>Pirellulaceae</taxon>
        <taxon>Neorhodopirellula</taxon>
    </lineage>
</organism>
<keyword evidence="7" id="KW-1185">Reference proteome</keyword>
<dbReference type="PANTHER" id="PTHR34984:SF1">
    <property type="entry name" value="CARBON STORAGE REGULATOR"/>
    <property type="match status" value="1"/>
</dbReference>
<keyword evidence="4" id="KW-0678">Repressor</keyword>
<comment type="subcellular location">
    <subcellularLocation>
        <location evidence="4">Cytoplasm</location>
    </subcellularLocation>
</comment>
<comment type="function">
    <text evidence="4">A translational regulator that binds mRNA to regulate translation initiation and/or mRNA stability. Usually binds in the 5'-UTR at or near the Shine-Dalgarno sequence preventing ribosome-binding, thus repressing translation. Its main target seems to be the major flagellin gene, while its function is anatagonized by FliW.</text>
</comment>
<evidence type="ECO:0000256" key="5">
    <source>
        <dbReference type="SAM" id="MobiDB-lite"/>
    </source>
</evidence>
<name>A0ABY1PTV2_9BACT</name>
<comment type="similarity">
    <text evidence="4">Belongs to the CsrA/RsmA family.</text>
</comment>
<dbReference type="InterPro" id="IPR036107">
    <property type="entry name" value="CsrA_sf"/>
</dbReference>
<comment type="caution">
    <text evidence="6">The sequence shown here is derived from an EMBL/GenBank/DDBJ whole genome shotgun (WGS) entry which is preliminary data.</text>
</comment>